<dbReference type="AlphaFoldDB" id="F4G133"/>
<dbReference type="InterPro" id="IPR043133">
    <property type="entry name" value="GTP-CH-I_C/QueF"/>
</dbReference>
<reference evidence="6 7" key="1">
    <citation type="journal article" date="2011" name="J. Bacteriol.">
        <title>Complete genome sequence of Metallosphaera cuprina, a metal sulfide-oxidizing archaeon from a hot spring.</title>
        <authorList>
            <person name="Liu L.J."/>
            <person name="You X.Y."/>
            <person name="Zheng H."/>
            <person name="Wang S."/>
            <person name="Jiang C.Y."/>
            <person name="Liu S.J."/>
        </authorList>
    </citation>
    <scope>NUCLEOTIDE SEQUENCE [LARGE SCALE GENOMIC DNA]</scope>
    <source>
        <strain evidence="6 7">Ar-4</strain>
    </source>
</reference>
<comment type="catalytic activity">
    <reaction evidence="1 4">
        <text>GTP + H2O = 7,8-dihydroneopterin 3'-triphosphate + formate + H(+)</text>
        <dbReference type="Rhea" id="RHEA:17473"/>
        <dbReference type="ChEBI" id="CHEBI:15377"/>
        <dbReference type="ChEBI" id="CHEBI:15378"/>
        <dbReference type="ChEBI" id="CHEBI:15740"/>
        <dbReference type="ChEBI" id="CHEBI:37565"/>
        <dbReference type="ChEBI" id="CHEBI:58462"/>
        <dbReference type="EC" id="3.5.4.16"/>
    </reaction>
</comment>
<dbReference type="RefSeq" id="WP_013737221.1">
    <property type="nucleotide sequence ID" value="NC_015435.1"/>
</dbReference>
<dbReference type="GO" id="GO:0006729">
    <property type="term" value="P:tetrahydrobiopterin biosynthetic process"/>
    <property type="evidence" value="ECO:0007669"/>
    <property type="project" value="TreeGrafter"/>
</dbReference>
<dbReference type="FunFam" id="3.30.1130.10:FF:000001">
    <property type="entry name" value="GTP cyclohydrolase 1"/>
    <property type="match status" value="1"/>
</dbReference>
<evidence type="ECO:0000256" key="3">
    <source>
        <dbReference type="ARBA" id="ARBA00022801"/>
    </source>
</evidence>
<protein>
    <recommendedName>
        <fullName evidence="4">GTP cyclohydrolase 1</fullName>
        <ecNumber evidence="4">3.5.4.16</ecNumber>
    </recommendedName>
    <alternativeName>
        <fullName evidence="4">GTP cyclohydrolase I</fullName>
        <shortName evidence="4">GTP-CH-I</shortName>
    </alternativeName>
</protein>
<feature type="binding site" evidence="4">
    <location>
        <position position="162"/>
    </location>
    <ligand>
        <name>Zn(2+)</name>
        <dbReference type="ChEBI" id="CHEBI:29105"/>
    </ligand>
</feature>
<gene>
    <name evidence="4" type="primary">folE</name>
    <name evidence="6" type="ordered locus">Mcup_0618</name>
</gene>
<dbReference type="GO" id="GO:0005737">
    <property type="term" value="C:cytoplasm"/>
    <property type="evidence" value="ECO:0007669"/>
    <property type="project" value="TreeGrafter"/>
</dbReference>
<proteinExistence type="inferred from homology"/>
<comment type="pathway">
    <text evidence="2 4">Cofactor biosynthesis; 7,8-dihydroneopterin triphosphate biosynthesis; 7,8-dihydroneopterin triphosphate from GTP: step 1/1.</text>
</comment>
<evidence type="ECO:0000256" key="4">
    <source>
        <dbReference type="HAMAP-Rule" id="MF_00223"/>
    </source>
</evidence>
<comment type="subunit">
    <text evidence="4">Homopolymer.</text>
</comment>
<dbReference type="PANTHER" id="PTHR11109:SF7">
    <property type="entry name" value="GTP CYCLOHYDROLASE 1"/>
    <property type="match status" value="1"/>
</dbReference>
<keyword evidence="7" id="KW-1185">Reference proteome</keyword>
<keyword evidence="4" id="KW-0479">Metal-binding</keyword>
<dbReference type="HAMAP" id="MF_00223">
    <property type="entry name" value="FolE"/>
    <property type="match status" value="1"/>
</dbReference>
<dbReference type="Gene3D" id="3.30.1130.10">
    <property type="match status" value="1"/>
</dbReference>
<dbReference type="eggNOG" id="arCOG04542">
    <property type="taxonomic scope" value="Archaea"/>
</dbReference>
<evidence type="ECO:0000259" key="5">
    <source>
        <dbReference type="Pfam" id="PF01227"/>
    </source>
</evidence>
<sequence>METSLSKEKLEEEIAKRVREILELLGEDPNREGLVETPHRVARAFLEMTSALRNSQPELKVFNLEANGTEYEQDQIVLASDIQFSSLCEHHLLPFVGKIHVAYVIGEEKKVAGFSKIIRIVNYYASKPQIQERLVSEIADAIMNSDLQPRGVMVIGDAIHMCSYVRGVKDKEARLLSVASRGLFKTNRSLRNNVFRMLEISNKRGFRLA</sequence>
<dbReference type="Proteomes" id="UP000007812">
    <property type="component" value="Chromosome"/>
</dbReference>
<dbReference type="PROSITE" id="PS00860">
    <property type="entry name" value="GTP_CYCLOHYDROL_1_2"/>
    <property type="match status" value="1"/>
</dbReference>
<keyword evidence="4" id="KW-0862">Zinc</keyword>
<dbReference type="EMBL" id="CP002656">
    <property type="protein sequence ID" value="AEB94723.1"/>
    <property type="molecule type" value="Genomic_DNA"/>
</dbReference>
<dbReference type="STRING" id="1006006.Mcup_0618"/>
<dbReference type="SUPFAM" id="SSF55620">
    <property type="entry name" value="Tetrahydrobiopterin biosynthesis enzymes-like"/>
    <property type="match status" value="1"/>
</dbReference>
<dbReference type="PANTHER" id="PTHR11109">
    <property type="entry name" value="GTP CYCLOHYDROLASE I"/>
    <property type="match status" value="1"/>
</dbReference>
<evidence type="ECO:0000313" key="7">
    <source>
        <dbReference type="Proteomes" id="UP000007812"/>
    </source>
</evidence>
<dbReference type="GO" id="GO:0003934">
    <property type="term" value="F:GTP cyclohydrolase I activity"/>
    <property type="evidence" value="ECO:0007669"/>
    <property type="project" value="UniProtKB-UniRule"/>
</dbReference>
<organism evidence="6 7">
    <name type="scientific">Metallosphaera cuprina (strain Ar-4)</name>
    <dbReference type="NCBI Taxonomy" id="1006006"/>
    <lineage>
        <taxon>Archaea</taxon>
        <taxon>Thermoproteota</taxon>
        <taxon>Thermoprotei</taxon>
        <taxon>Sulfolobales</taxon>
        <taxon>Sulfolobaceae</taxon>
        <taxon>Metallosphaera</taxon>
    </lineage>
</organism>
<dbReference type="KEGG" id="mcn:Mcup_0618"/>
<dbReference type="GO" id="GO:0046654">
    <property type="term" value="P:tetrahydrofolate biosynthetic process"/>
    <property type="evidence" value="ECO:0007669"/>
    <property type="project" value="UniProtKB-UniRule"/>
</dbReference>
<dbReference type="InterPro" id="IPR018234">
    <property type="entry name" value="GTP_CycHdrlase_I_CS"/>
</dbReference>
<dbReference type="InterPro" id="IPR043134">
    <property type="entry name" value="GTP-CH-I_N"/>
</dbReference>
<dbReference type="InterPro" id="IPR001474">
    <property type="entry name" value="GTP_CycHdrlase_I"/>
</dbReference>
<dbReference type="UniPathway" id="UPA00848">
    <property type="reaction ID" value="UER00151"/>
</dbReference>
<dbReference type="GeneID" id="10492809"/>
<feature type="binding site" evidence="4">
    <location>
        <position position="88"/>
    </location>
    <ligand>
        <name>Zn(2+)</name>
        <dbReference type="ChEBI" id="CHEBI:29105"/>
    </ligand>
</feature>
<keyword evidence="3 4" id="KW-0378">Hydrolase</keyword>
<keyword evidence="4" id="KW-0342">GTP-binding</keyword>
<evidence type="ECO:0000313" key="6">
    <source>
        <dbReference type="EMBL" id="AEB94723.1"/>
    </source>
</evidence>
<dbReference type="InterPro" id="IPR020602">
    <property type="entry name" value="GTP_CycHdrlase_I_dom"/>
</dbReference>
<dbReference type="PATRIC" id="fig|1006006.8.peg.619"/>
<keyword evidence="4" id="KW-0547">Nucleotide-binding</keyword>
<dbReference type="Pfam" id="PF01227">
    <property type="entry name" value="GTP_cyclohydroI"/>
    <property type="match status" value="1"/>
</dbReference>
<feature type="binding site" evidence="4">
    <location>
        <position position="91"/>
    </location>
    <ligand>
        <name>Zn(2+)</name>
        <dbReference type="ChEBI" id="CHEBI:29105"/>
    </ligand>
</feature>
<name>F4G133_METCR</name>
<dbReference type="OrthoDB" id="8438at2157"/>
<keyword evidence="4" id="KW-0554">One-carbon metabolism</keyword>
<dbReference type="GO" id="GO:0008270">
    <property type="term" value="F:zinc ion binding"/>
    <property type="evidence" value="ECO:0007669"/>
    <property type="project" value="UniProtKB-UniRule"/>
</dbReference>
<dbReference type="GO" id="GO:0005525">
    <property type="term" value="F:GTP binding"/>
    <property type="evidence" value="ECO:0007669"/>
    <property type="project" value="UniProtKB-KW"/>
</dbReference>
<comment type="similarity">
    <text evidence="4">Belongs to the GTP cyclohydrolase I family.</text>
</comment>
<feature type="domain" description="GTP cyclohydrolase I" evidence="5">
    <location>
        <begin position="14"/>
        <end position="198"/>
    </location>
</feature>
<dbReference type="NCBIfam" id="NF006826">
    <property type="entry name" value="PRK09347.1-3"/>
    <property type="match status" value="1"/>
</dbReference>
<dbReference type="GO" id="GO:0006730">
    <property type="term" value="P:one-carbon metabolic process"/>
    <property type="evidence" value="ECO:0007669"/>
    <property type="project" value="UniProtKB-UniRule"/>
</dbReference>
<dbReference type="HOGENOM" id="CLU_049768_3_2_2"/>
<dbReference type="Gene3D" id="1.10.286.10">
    <property type="match status" value="1"/>
</dbReference>
<dbReference type="EC" id="3.5.4.16" evidence="4"/>
<evidence type="ECO:0000256" key="1">
    <source>
        <dbReference type="ARBA" id="ARBA00001052"/>
    </source>
</evidence>
<evidence type="ECO:0000256" key="2">
    <source>
        <dbReference type="ARBA" id="ARBA00005080"/>
    </source>
</evidence>
<accession>F4G133</accession>